<evidence type="ECO:0008006" key="3">
    <source>
        <dbReference type="Google" id="ProtNLM"/>
    </source>
</evidence>
<name>A0A7Z0LVW1_9GAMM</name>
<dbReference type="EMBL" id="JACCDE010000031">
    <property type="protein sequence ID" value="NYS79625.1"/>
    <property type="molecule type" value="Genomic_DNA"/>
</dbReference>
<dbReference type="Proteomes" id="UP000526892">
    <property type="component" value="Unassembled WGS sequence"/>
</dbReference>
<reference evidence="1 2" key="1">
    <citation type="journal article" date="2003" name="Extremophiles">
        <title>Halomonas glaciei sp. nov. isolated from fast ice of Adelie Land, Antarctica.</title>
        <authorList>
            <person name="Reddy G.S."/>
            <person name="Raghavan P.U."/>
            <person name="Sarita N.B."/>
            <person name="Prakash J.S."/>
            <person name="Nagesh N."/>
            <person name="Delille D."/>
            <person name="Shivaji S."/>
        </authorList>
    </citation>
    <scope>NUCLEOTIDE SEQUENCE [LARGE SCALE GENOMIC DNA]</scope>
    <source>
        <strain evidence="1 2">DD39</strain>
    </source>
</reference>
<dbReference type="RefSeq" id="WP_179916873.1">
    <property type="nucleotide sequence ID" value="NZ_CAXBPG010000029.1"/>
</dbReference>
<dbReference type="AlphaFoldDB" id="A0A7Z0LVW1"/>
<sequence length="431" mass="49755">MERWERYSIASLQRGEQDQFGKLLISSLGQREMHNLRILNAGVDTVRQLYQGKPQLPQFDKIINVYNEGKGATMRLFDQEWSVGAGAAGSGFRYRLQNNELGAIVFFQARHVKTENTGSHLKIELSPHFIQERSPQQCQKFMDMIAASMLTQGEPVGAAIHLALDVQGWEPPKNFMERFVTRSKKIMRIDGIDTLEFDHGNIATTYGRGETYMFGTAGALQCCIYNKTLEAKHRDKMHFWEGLWQNAVDDDLNGTYNPEETVWRIELRFHQSVLREYAQGIPCNIDTGEVLDHNHGFSRFVDVVPHLTGLWRTAMQSYRLDARRNLIDPAWQVMQDDARFYCHEPGFMYKRARKAPGLGNEKNVTLAFGNLISIYARQGIRTDQAITYLKRSGMWEDLEQYYRRRSVNTSQFRQIVEQKLIERRLVGKAAS</sequence>
<accession>A0A7Z0LVW1</accession>
<proteinExistence type="predicted"/>
<keyword evidence="2" id="KW-1185">Reference proteome</keyword>
<comment type="caution">
    <text evidence="1">The sequence shown here is derived from an EMBL/GenBank/DDBJ whole genome shotgun (WGS) entry which is preliminary data.</text>
</comment>
<organism evidence="1 2">
    <name type="scientific">Vreelandella glaciei</name>
    <dbReference type="NCBI Taxonomy" id="186761"/>
    <lineage>
        <taxon>Bacteria</taxon>
        <taxon>Pseudomonadati</taxon>
        <taxon>Pseudomonadota</taxon>
        <taxon>Gammaproteobacteria</taxon>
        <taxon>Oceanospirillales</taxon>
        <taxon>Halomonadaceae</taxon>
        <taxon>Vreelandella</taxon>
    </lineage>
</organism>
<protein>
    <recommendedName>
        <fullName evidence="3">Replication initiation factor</fullName>
    </recommendedName>
</protein>
<gene>
    <name evidence="1" type="ORF">HZS80_18240</name>
</gene>
<evidence type="ECO:0000313" key="1">
    <source>
        <dbReference type="EMBL" id="NYS79625.1"/>
    </source>
</evidence>
<evidence type="ECO:0000313" key="2">
    <source>
        <dbReference type="Proteomes" id="UP000526892"/>
    </source>
</evidence>